<evidence type="ECO:0000259" key="8">
    <source>
        <dbReference type="PROSITE" id="PS51202"/>
    </source>
</evidence>
<evidence type="ECO:0000313" key="9">
    <source>
        <dbReference type="EMBL" id="SCZ76830.1"/>
    </source>
</evidence>
<dbReference type="AlphaFoldDB" id="A0A1G5RSP2"/>
<dbReference type="Gene3D" id="3.30.70.1450">
    <property type="entry name" value="Regulator of K+ conductance, C-terminal domain"/>
    <property type="match status" value="2"/>
</dbReference>
<dbReference type="SUPFAM" id="SSF51735">
    <property type="entry name" value="NAD(P)-binding Rossmann-fold domains"/>
    <property type="match status" value="2"/>
</dbReference>
<reference evidence="9 10" key="1">
    <citation type="submission" date="2016-10" db="EMBL/GenBank/DDBJ databases">
        <authorList>
            <person name="de Groot N.N."/>
        </authorList>
    </citation>
    <scope>NUCLEOTIDE SEQUENCE [LARGE SCALE GENOMIC DNA]</scope>
    <source>
        <strain evidence="9 10">DSM 10317</strain>
    </source>
</reference>
<evidence type="ECO:0000256" key="6">
    <source>
        <dbReference type="ARBA" id="ARBA00023065"/>
    </source>
</evidence>
<evidence type="ECO:0000256" key="3">
    <source>
        <dbReference type="ARBA" id="ARBA00022538"/>
    </source>
</evidence>
<dbReference type="PROSITE" id="PS51202">
    <property type="entry name" value="RCK_C"/>
    <property type="match status" value="2"/>
</dbReference>
<gene>
    <name evidence="9" type="ORF">SAMN02910350_00470</name>
</gene>
<name>A0A1G5RSP2_PSEXY</name>
<dbReference type="PANTHER" id="PTHR43833">
    <property type="entry name" value="POTASSIUM CHANNEL PROTEIN 2-RELATED-RELATED"/>
    <property type="match status" value="1"/>
</dbReference>
<evidence type="ECO:0000256" key="5">
    <source>
        <dbReference type="ARBA" id="ARBA00023027"/>
    </source>
</evidence>
<dbReference type="Pfam" id="PF02080">
    <property type="entry name" value="TrkA_C"/>
    <property type="match status" value="2"/>
</dbReference>
<dbReference type="PRINTS" id="PR00335">
    <property type="entry name" value="KUPTAKETRKA"/>
</dbReference>
<dbReference type="PANTHER" id="PTHR43833:SF5">
    <property type="entry name" value="TRK SYSTEM POTASSIUM UPTAKE PROTEIN TRKA"/>
    <property type="match status" value="1"/>
</dbReference>
<dbReference type="RefSeq" id="WP_090160920.1">
    <property type="nucleotide sequence ID" value="NZ_FMWK01000002.1"/>
</dbReference>
<dbReference type="InterPro" id="IPR006037">
    <property type="entry name" value="RCK_C"/>
</dbReference>
<feature type="domain" description="RCK C-terminal" evidence="8">
    <location>
        <begin position="379"/>
        <end position="462"/>
    </location>
</feature>
<proteinExistence type="predicted"/>
<dbReference type="InterPro" id="IPR036721">
    <property type="entry name" value="RCK_C_sf"/>
</dbReference>
<feature type="domain" description="RCK C-terminal" evidence="8">
    <location>
        <begin position="150"/>
        <end position="234"/>
    </location>
</feature>
<organism evidence="9 10">
    <name type="scientific">Pseudobutyrivibrio xylanivorans</name>
    <dbReference type="NCBI Taxonomy" id="185007"/>
    <lineage>
        <taxon>Bacteria</taxon>
        <taxon>Bacillati</taxon>
        <taxon>Bacillota</taxon>
        <taxon>Clostridia</taxon>
        <taxon>Lachnospirales</taxon>
        <taxon>Lachnospiraceae</taxon>
        <taxon>Pseudobutyrivibrio</taxon>
    </lineage>
</organism>
<evidence type="ECO:0000259" key="7">
    <source>
        <dbReference type="PROSITE" id="PS51201"/>
    </source>
</evidence>
<dbReference type="InterPro" id="IPR006036">
    <property type="entry name" value="K_uptake_TrkA"/>
</dbReference>
<keyword evidence="4" id="KW-0630">Potassium</keyword>
<dbReference type="Gene3D" id="3.40.50.720">
    <property type="entry name" value="NAD(P)-binding Rossmann-like Domain"/>
    <property type="match status" value="2"/>
</dbReference>
<dbReference type="NCBIfam" id="NF007033">
    <property type="entry name" value="PRK09496.1-5"/>
    <property type="match status" value="1"/>
</dbReference>
<keyword evidence="5" id="KW-0520">NAD</keyword>
<sequence>MLFSSSQKRGLKIIIVGCGKVGRTLVDRLSKEGHDIVVIDQKQERIDNLTNLYDIMGIQGNGASYSTQLEAGITDADLIIAVTNSDELNLLCCTIAKQVGDCASIARVRNPDYSKEISYLQEKLGLVMIINPELEAAKEISSILSLPSTLEVSSFAHGQAEMVEFKIEEGNVLDGLKIKDLSSNISSKVLVTAVKRGSEIVIPTGDFTLQANDIVSAVGARRFARTFLNEIGFKTRQVKDCLIVGGGKASYYLANLLLQARINVRIIERNKERCEELSVALPKATIINGDGGDEALLREEGIEYVESFVPLTGIDEENVLLTLYANQVSNAKVVTKVNRINFDNVLSQLNLGSVVYPRHITAESIIAYVRAKSASGDGDDILTLYHLFDRKVEAIEFNITEKSNATGVPFSVLQFKDNVLIAFINRNGKIIIPSGSDTIEVGDTVMVVTTHTGFGTILDTLR</sequence>
<keyword evidence="6" id="KW-0406">Ion transport</keyword>
<dbReference type="SUPFAM" id="SSF116726">
    <property type="entry name" value="TrkA C-terminal domain-like"/>
    <property type="match status" value="2"/>
</dbReference>
<keyword evidence="3" id="KW-0633">Potassium transport</keyword>
<dbReference type="PROSITE" id="PS51201">
    <property type="entry name" value="RCK_N"/>
    <property type="match status" value="1"/>
</dbReference>
<evidence type="ECO:0000313" key="10">
    <source>
        <dbReference type="Proteomes" id="UP000199428"/>
    </source>
</evidence>
<dbReference type="GO" id="GO:0015079">
    <property type="term" value="F:potassium ion transmembrane transporter activity"/>
    <property type="evidence" value="ECO:0007669"/>
    <property type="project" value="InterPro"/>
</dbReference>
<dbReference type="InterPro" id="IPR050721">
    <property type="entry name" value="Trk_Ktr_HKT_K-transport"/>
</dbReference>
<dbReference type="NCBIfam" id="NF007039">
    <property type="entry name" value="PRK09496.3-2"/>
    <property type="match status" value="1"/>
</dbReference>
<evidence type="ECO:0000256" key="1">
    <source>
        <dbReference type="ARBA" id="ARBA00017378"/>
    </source>
</evidence>
<protein>
    <recommendedName>
        <fullName evidence="1">Trk system potassium uptake protein TrkA</fullName>
    </recommendedName>
</protein>
<dbReference type="GO" id="GO:0005886">
    <property type="term" value="C:plasma membrane"/>
    <property type="evidence" value="ECO:0007669"/>
    <property type="project" value="InterPro"/>
</dbReference>
<dbReference type="InterPro" id="IPR003148">
    <property type="entry name" value="RCK_N"/>
</dbReference>
<dbReference type="EMBL" id="FMWK01000002">
    <property type="protein sequence ID" value="SCZ76830.1"/>
    <property type="molecule type" value="Genomic_DNA"/>
</dbReference>
<evidence type="ECO:0000256" key="4">
    <source>
        <dbReference type="ARBA" id="ARBA00022958"/>
    </source>
</evidence>
<dbReference type="Proteomes" id="UP000199428">
    <property type="component" value="Unassembled WGS sequence"/>
</dbReference>
<keyword evidence="2" id="KW-0813">Transport</keyword>
<feature type="domain" description="RCK N-terminal" evidence="7">
    <location>
        <begin position="10"/>
        <end position="129"/>
    </location>
</feature>
<dbReference type="InterPro" id="IPR036291">
    <property type="entry name" value="NAD(P)-bd_dom_sf"/>
</dbReference>
<dbReference type="Pfam" id="PF02254">
    <property type="entry name" value="TrkA_N"/>
    <property type="match status" value="2"/>
</dbReference>
<evidence type="ECO:0000256" key="2">
    <source>
        <dbReference type="ARBA" id="ARBA00022448"/>
    </source>
</evidence>
<accession>A0A1G5RSP2</accession>